<accession>A0A0E9R674</accession>
<proteinExistence type="predicted"/>
<reference evidence="1" key="1">
    <citation type="submission" date="2014-11" db="EMBL/GenBank/DDBJ databases">
        <authorList>
            <person name="Amaro Gonzalez C."/>
        </authorList>
    </citation>
    <scope>NUCLEOTIDE SEQUENCE</scope>
</reference>
<dbReference type="AlphaFoldDB" id="A0A0E9R674"/>
<evidence type="ECO:0000313" key="1">
    <source>
        <dbReference type="EMBL" id="JAH24666.1"/>
    </source>
</evidence>
<dbReference type="EMBL" id="GBXM01083911">
    <property type="protein sequence ID" value="JAH24666.1"/>
    <property type="molecule type" value="Transcribed_RNA"/>
</dbReference>
<name>A0A0E9R674_ANGAN</name>
<protein>
    <submittedName>
        <fullName evidence="1">Uncharacterized protein</fullName>
    </submittedName>
</protein>
<organism evidence="1">
    <name type="scientific">Anguilla anguilla</name>
    <name type="common">European freshwater eel</name>
    <name type="synonym">Muraena anguilla</name>
    <dbReference type="NCBI Taxonomy" id="7936"/>
    <lineage>
        <taxon>Eukaryota</taxon>
        <taxon>Metazoa</taxon>
        <taxon>Chordata</taxon>
        <taxon>Craniata</taxon>
        <taxon>Vertebrata</taxon>
        <taxon>Euteleostomi</taxon>
        <taxon>Actinopterygii</taxon>
        <taxon>Neopterygii</taxon>
        <taxon>Teleostei</taxon>
        <taxon>Anguilliformes</taxon>
        <taxon>Anguillidae</taxon>
        <taxon>Anguilla</taxon>
    </lineage>
</organism>
<reference evidence="1" key="2">
    <citation type="journal article" date="2015" name="Fish Shellfish Immunol.">
        <title>Early steps in the European eel (Anguilla anguilla)-Vibrio vulnificus interaction in the gills: Role of the RtxA13 toxin.</title>
        <authorList>
            <person name="Callol A."/>
            <person name="Pajuelo D."/>
            <person name="Ebbesson L."/>
            <person name="Teles M."/>
            <person name="MacKenzie S."/>
            <person name="Amaro C."/>
        </authorList>
    </citation>
    <scope>NUCLEOTIDE SEQUENCE</scope>
</reference>
<sequence length="19" mass="2280">MESTLDLTLLLCYLSNWYT</sequence>